<evidence type="ECO:0000256" key="2">
    <source>
        <dbReference type="ARBA" id="ARBA00023043"/>
    </source>
</evidence>
<keyword evidence="2 3" id="KW-0040">ANK repeat</keyword>
<evidence type="ECO:0000313" key="7">
    <source>
        <dbReference type="Proteomes" id="UP000191342"/>
    </source>
</evidence>
<dbReference type="PANTHER" id="PTHR24198">
    <property type="entry name" value="ANKYRIN REPEAT AND PROTEIN KINASE DOMAIN-CONTAINING PROTEIN"/>
    <property type="match status" value="1"/>
</dbReference>
<name>A0A1V6T4U7_9EURO</name>
<keyword evidence="1" id="KW-0677">Repeat</keyword>
<dbReference type="PANTHER" id="PTHR24198:SF165">
    <property type="entry name" value="ANKYRIN REPEAT-CONTAINING PROTEIN-RELATED"/>
    <property type="match status" value="1"/>
</dbReference>
<dbReference type="InterPro" id="IPR036770">
    <property type="entry name" value="Ankyrin_rpt-contain_sf"/>
</dbReference>
<dbReference type="Gene3D" id="1.25.40.20">
    <property type="entry name" value="Ankyrin repeat-containing domain"/>
    <property type="match status" value="3"/>
</dbReference>
<dbReference type="SUPFAM" id="SSF48403">
    <property type="entry name" value="Ankyrin repeat"/>
    <property type="match status" value="2"/>
</dbReference>
<proteinExistence type="predicted"/>
<evidence type="ECO:0000256" key="3">
    <source>
        <dbReference type="PROSITE-ProRule" id="PRU00023"/>
    </source>
</evidence>
<dbReference type="PRINTS" id="PR01415">
    <property type="entry name" value="ANKYRIN"/>
</dbReference>
<feature type="compositionally biased region" description="Basic and acidic residues" evidence="4">
    <location>
        <begin position="641"/>
        <end position="650"/>
    </location>
</feature>
<evidence type="ECO:0000313" key="6">
    <source>
        <dbReference type="EMBL" id="OQE20939.1"/>
    </source>
</evidence>
<dbReference type="PROSITE" id="PS50088">
    <property type="entry name" value="ANK_REPEAT"/>
    <property type="match status" value="2"/>
</dbReference>
<dbReference type="AlphaFoldDB" id="A0A1V6T4U7"/>
<dbReference type="PROSITE" id="PS50297">
    <property type="entry name" value="ANK_REP_REGION"/>
    <property type="match status" value="2"/>
</dbReference>
<feature type="repeat" description="ANK" evidence="3">
    <location>
        <begin position="156"/>
        <end position="188"/>
    </location>
</feature>
<sequence length="666" mass="73276">MFIQRLPSEILELIATNLDLDDLSRLNTADRKFHAIAQRVLYALASEWNKFQYGWPVSLAVAAVLGRAEAFEEVLRNTAPFFIQKCNIQLLRHPILSRWTKSTYKPAPFRKHYRTSLLHVVSFLGHPGMVSLVLAKRVSDGSSAYPRRNDECYDCDSVTPLHLAAQEGHTEVITLLLRAGADLLERDRDPWGDMGALDFAIHNRRHDAVRLLIHAGANPFVPFSGRPCIPSLARAAELGDMEMVNLLLLARSTLKVQGQDALDSALSMSSHKGYLNMAQHLIHTGARITQSVLNVTAWFGTTAMMQLLFRNGGKFALEDENDLPNIVLHHGRASFEMKQLILESEPRLVNVNDIDGNTPLDTLYLFDIKKPEDLQQQAIFLIEAGVEVSSSSALSYAAGRGHVDVVRRLLALESQNSYINTRDLDGTTAILRACLIPENHTIAELLIRAGSDIELRKDDWPPLFFAVHAGATRTVQCLLQAGCNIHARCRNGKTALHLAAAQGNLDIIQCLLQAGLDPCAKTECGKNPLHFASKAGRPSGFQGVNGSALDQNVVARVKVVLCLIQAGADVSSQDDSENTPLDSLALLTRGVPESQRAIHHPRLFPWESMNRKAIGPTRQAQGALSSWMNADLRAWAIPLPHESENSKGDSESDDDLPALGDIFGES</sequence>
<dbReference type="OrthoDB" id="366390at2759"/>
<comment type="caution">
    <text evidence="6">The sequence shown here is derived from an EMBL/GenBank/DDBJ whole genome shotgun (WGS) entry which is preliminary data.</text>
</comment>
<dbReference type="Proteomes" id="UP000191342">
    <property type="component" value="Unassembled WGS sequence"/>
</dbReference>
<dbReference type="Pfam" id="PF12796">
    <property type="entry name" value="Ank_2"/>
    <property type="match status" value="3"/>
</dbReference>
<organism evidence="6 7">
    <name type="scientific">Penicillium flavigenum</name>
    <dbReference type="NCBI Taxonomy" id="254877"/>
    <lineage>
        <taxon>Eukaryota</taxon>
        <taxon>Fungi</taxon>
        <taxon>Dikarya</taxon>
        <taxon>Ascomycota</taxon>
        <taxon>Pezizomycotina</taxon>
        <taxon>Eurotiomycetes</taxon>
        <taxon>Eurotiomycetidae</taxon>
        <taxon>Eurotiales</taxon>
        <taxon>Aspergillaceae</taxon>
        <taxon>Penicillium</taxon>
    </lineage>
</organism>
<dbReference type="PROSITE" id="PS50181">
    <property type="entry name" value="FBOX"/>
    <property type="match status" value="1"/>
</dbReference>
<dbReference type="SMART" id="SM00248">
    <property type="entry name" value="ANK"/>
    <property type="match status" value="10"/>
</dbReference>
<feature type="repeat" description="ANK" evidence="3">
    <location>
        <begin position="491"/>
        <end position="523"/>
    </location>
</feature>
<feature type="domain" description="F-box" evidence="5">
    <location>
        <begin position="1"/>
        <end position="51"/>
    </location>
</feature>
<reference evidence="7" key="1">
    <citation type="journal article" date="2017" name="Nat. Microbiol.">
        <title>Global analysis of biosynthetic gene clusters reveals vast potential of secondary metabolite production in Penicillium species.</title>
        <authorList>
            <person name="Nielsen J.C."/>
            <person name="Grijseels S."/>
            <person name="Prigent S."/>
            <person name="Ji B."/>
            <person name="Dainat J."/>
            <person name="Nielsen K.F."/>
            <person name="Frisvad J.C."/>
            <person name="Workman M."/>
            <person name="Nielsen J."/>
        </authorList>
    </citation>
    <scope>NUCLEOTIDE SEQUENCE [LARGE SCALE GENOMIC DNA]</scope>
    <source>
        <strain evidence="7">IBT 14082</strain>
    </source>
</reference>
<feature type="region of interest" description="Disordered" evidence="4">
    <location>
        <begin position="639"/>
        <end position="666"/>
    </location>
</feature>
<gene>
    <name evidence="6" type="ORF">PENFLA_c015G02129</name>
</gene>
<dbReference type="STRING" id="254877.A0A1V6T4U7"/>
<evidence type="ECO:0000256" key="4">
    <source>
        <dbReference type="SAM" id="MobiDB-lite"/>
    </source>
</evidence>
<dbReference type="InterPro" id="IPR002110">
    <property type="entry name" value="Ankyrin_rpt"/>
</dbReference>
<dbReference type="InterPro" id="IPR001810">
    <property type="entry name" value="F-box_dom"/>
</dbReference>
<evidence type="ECO:0000256" key="1">
    <source>
        <dbReference type="ARBA" id="ARBA00022737"/>
    </source>
</evidence>
<accession>A0A1V6T4U7</accession>
<dbReference type="EMBL" id="MLQL01000015">
    <property type="protein sequence ID" value="OQE20939.1"/>
    <property type="molecule type" value="Genomic_DNA"/>
</dbReference>
<keyword evidence="7" id="KW-1185">Reference proteome</keyword>
<evidence type="ECO:0000259" key="5">
    <source>
        <dbReference type="PROSITE" id="PS50181"/>
    </source>
</evidence>
<protein>
    <recommendedName>
        <fullName evidence="5">F-box domain-containing protein</fullName>
    </recommendedName>
</protein>